<evidence type="ECO:0000313" key="4">
    <source>
        <dbReference type="Proteomes" id="UP000001940"/>
    </source>
</evidence>
<keyword evidence="4" id="KW-1185">Reference proteome</keyword>
<dbReference type="PaxDb" id="6239-F38B7.11"/>
<dbReference type="EMBL" id="BX284605">
    <property type="protein sequence ID" value="CAX65057.1"/>
    <property type="molecule type" value="Genomic_DNA"/>
</dbReference>
<reference evidence="3 4" key="1">
    <citation type="journal article" date="1998" name="Science">
        <title>Genome sequence of the nematode C. elegans: a platform for investigating biology.</title>
        <authorList>
            <consortium name="The C. elegans sequencing consortium"/>
            <person name="Sulson J.E."/>
            <person name="Waterston R."/>
        </authorList>
    </citation>
    <scope>NUCLEOTIDE SEQUENCE [LARGE SCALE GENOMIC DNA]</scope>
    <source>
        <strain evidence="3 4">Bristol N2</strain>
    </source>
</reference>
<dbReference type="InterPro" id="IPR002619">
    <property type="entry name" value="CX"/>
</dbReference>
<keyword evidence="1" id="KW-0472">Membrane</keyword>
<keyword evidence="1" id="KW-1133">Transmembrane helix</keyword>
<dbReference type="RefSeq" id="NP_001256333.1">
    <property type="nucleotide sequence ID" value="NM_001269404.1"/>
</dbReference>
<dbReference type="Bgee" id="WBGene00189933">
    <property type="expression patterns" value="Expressed in pharyngeal muscle cell (C elegans) and 1 other cell type or tissue"/>
</dbReference>
<evidence type="ECO:0000313" key="3">
    <source>
        <dbReference type="EMBL" id="CAX65057.1"/>
    </source>
</evidence>
<dbReference type="SMR" id="C1P647"/>
<dbReference type="Proteomes" id="UP000001940">
    <property type="component" value="Chromosome V"/>
</dbReference>
<dbReference type="AGR" id="WB:WBGene00189933"/>
<accession>C1P647</accession>
<protein>
    <submittedName>
        <fullName evidence="3">CX domain-containing protein</fullName>
    </submittedName>
</protein>
<dbReference type="PhylomeDB" id="C1P647"/>
<dbReference type="PANTHER" id="PTHR47520:SF4">
    <property type="entry name" value="CX DOMAIN-CONTAINING PROTEIN"/>
    <property type="match status" value="1"/>
</dbReference>
<keyword evidence="1" id="KW-0812">Transmembrane</keyword>
<dbReference type="KEGG" id="cel:CELE_F38B7.11"/>
<dbReference type="PANTHER" id="PTHR47520">
    <property type="entry name" value="CX DOMAIN-CONTAINING PROTEIN-RELATED"/>
    <property type="match status" value="1"/>
</dbReference>
<gene>
    <name evidence="3" type="ORF">CELE_F38B7.11</name>
    <name evidence="3 5" type="ORF">F38B7.11</name>
</gene>
<name>C1P647_CAEEL</name>
<dbReference type="InParanoid" id="C1P647"/>
<sequence length="181" mass="20857">MSRIFSKNMTFFHSETRFGTPYHIINENKTFIFDGTRYYLDPKLKETFQDICEYSIHPLLDATELQTTYLPNMTHVDSIYYECSCFELCYGLRCRINPFYLIIVCLTVGIFFVWTTSIVYIKIRKNQKIKQRPSSSSNSESIALPPSYKVACSHLSEIPPSYASIMAGNVILAEPLNSSII</sequence>
<dbReference type="WormBase" id="F38B7.11">
    <property type="protein sequence ID" value="CE43593"/>
    <property type="gene ID" value="WBGene00189933"/>
</dbReference>
<feature type="transmembrane region" description="Helical" evidence="1">
    <location>
        <begin position="99"/>
        <end position="121"/>
    </location>
</feature>
<organism evidence="3 4">
    <name type="scientific">Caenorhabditis elegans</name>
    <dbReference type="NCBI Taxonomy" id="6239"/>
    <lineage>
        <taxon>Eukaryota</taxon>
        <taxon>Metazoa</taxon>
        <taxon>Ecdysozoa</taxon>
        <taxon>Nematoda</taxon>
        <taxon>Chromadorea</taxon>
        <taxon>Rhabditida</taxon>
        <taxon>Rhabditina</taxon>
        <taxon>Rhabditomorpha</taxon>
        <taxon>Rhabditoidea</taxon>
        <taxon>Rhabditidae</taxon>
        <taxon>Peloderinae</taxon>
        <taxon>Caenorhabditis</taxon>
    </lineage>
</organism>
<dbReference type="CTD" id="13215365"/>
<dbReference type="HOGENOM" id="CLU_1490325_0_0_1"/>
<proteinExistence type="predicted"/>
<dbReference type="Pfam" id="PF01705">
    <property type="entry name" value="CX"/>
    <property type="match status" value="1"/>
</dbReference>
<evidence type="ECO:0000256" key="1">
    <source>
        <dbReference type="SAM" id="Phobius"/>
    </source>
</evidence>
<feature type="domain" description="CX" evidence="2">
    <location>
        <begin position="38"/>
        <end position="95"/>
    </location>
</feature>
<dbReference type="GeneID" id="13215365"/>
<evidence type="ECO:0000259" key="2">
    <source>
        <dbReference type="Pfam" id="PF01705"/>
    </source>
</evidence>
<dbReference type="AlphaFoldDB" id="C1P647"/>
<evidence type="ECO:0000313" key="5">
    <source>
        <dbReference type="WormBase" id="F38B7.11"/>
    </source>
</evidence>